<organism evidence="1 2">
    <name type="scientific">Candidatus Sulfuritelmatomonas gaucii</name>
    <dbReference type="NCBI Taxonomy" id="2043161"/>
    <lineage>
        <taxon>Bacteria</taxon>
        <taxon>Pseudomonadati</taxon>
        <taxon>Acidobacteriota</taxon>
        <taxon>Terriglobia</taxon>
        <taxon>Terriglobales</taxon>
        <taxon>Acidobacteriaceae</taxon>
        <taxon>Candidatus Sulfuritelmatomonas</taxon>
    </lineage>
</organism>
<proteinExistence type="predicted"/>
<accession>A0A2N9LZP1</accession>
<name>A0A2N9LZP1_9BACT</name>
<sequence length="84" mass="9142">MLESTTGKAVRCLRAGAGCLLGLPAIIGNEPYSLTAMVRRSAEVRFVTRADFEDVMQANPSLYPKLLRVLAAEVRTARQAFAET</sequence>
<evidence type="ECO:0000313" key="1">
    <source>
        <dbReference type="EMBL" id="SPE28663.1"/>
    </source>
</evidence>
<reference evidence="2" key="1">
    <citation type="submission" date="2018-02" db="EMBL/GenBank/DDBJ databases">
        <authorList>
            <person name="Hausmann B."/>
        </authorList>
    </citation>
    <scope>NUCLEOTIDE SEQUENCE [LARGE SCALE GENOMIC DNA]</scope>
    <source>
        <strain evidence="2">Peat soil MAG SbA5</strain>
    </source>
</reference>
<dbReference type="EMBL" id="OKRB01000128">
    <property type="protein sequence ID" value="SPE28663.1"/>
    <property type="molecule type" value="Genomic_DNA"/>
</dbReference>
<dbReference type="InterPro" id="IPR014710">
    <property type="entry name" value="RmlC-like_jellyroll"/>
</dbReference>
<dbReference type="InterPro" id="IPR018490">
    <property type="entry name" value="cNMP-bd_dom_sf"/>
</dbReference>
<evidence type="ECO:0000313" key="2">
    <source>
        <dbReference type="Proteomes" id="UP000239735"/>
    </source>
</evidence>
<evidence type="ECO:0008006" key="3">
    <source>
        <dbReference type="Google" id="ProtNLM"/>
    </source>
</evidence>
<gene>
    <name evidence="1" type="ORF">SBA5_680025</name>
</gene>
<dbReference type="Proteomes" id="UP000239735">
    <property type="component" value="Unassembled WGS sequence"/>
</dbReference>
<dbReference type="Gene3D" id="2.60.120.10">
    <property type="entry name" value="Jelly Rolls"/>
    <property type="match status" value="1"/>
</dbReference>
<dbReference type="SUPFAM" id="SSF51206">
    <property type="entry name" value="cAMP-binding domain-like"/>
    <property type="match status" value="1"/>
</dbReference>
<protein>
    <recommendedName>
        <fullName evidence="3">Cyclic nucleotide-binding domain-containing protein</fullName>
    </recommendedName>
</protein>
<dbReference type="AlphaFoldDB" id="A0A2N9LZP1"/>